<dbReference type="Proteomes" id="UP000631535">
    <property type="component" value="Unassembled WGS sequence"/>
</dbReference>
<organism evidence="1 2">
    <name type="scientific">Streptomyces daqingensis</name>
    <dbReference type="NCBI Taxonomy" id="1472640"/>
    <lineage>
        <taxon>Bacteria</taxon>
        <taxon>Bacillati</taxon>
        <taxon>Actinomycetota</taxon>
        <taxon>Actinomycetes</taxon>
        <taxon>Kitasatosporales</taxon>
        <taxon>Streptomycetaceae</taxon>
        <taxon>Streptomyces</taxon>
    </lineage>
</organism>
<dbReference type="EMBL" id="BMMP01000003">
    <property type="protein sequence ID" value="GGO45292.1"/>
    <property type="molecule type" value="Genomic_DNA"/>
</dbReference>
<evidence type="ECO:0000313" key="2">
    <source>
        <dbReference type="Proteomes" id="UP000631535"/>
    </source>
</evidence>
<reference evidence="2" key="1">
    <citation type="journal article" date="2019" name="Int. J. Syst. Evol. Microbiol.">
        <title>The Global Catalogue of Microorganisms (GCM) 10K type strain sequencing project: providing services to taxonomists for standard genome sequencing and annotation.</title>
        <authorList>
            <consortium name="The Broad Institute Genomics Platform"/>
            <consortium name="The Broad Institute Genome Sequencing Center for Infectious Disease"/>
            <person name="Wu L."/>
            <person name="Ma J."/>
        </authorList>
    </citation>
    <scope>NUCLEOTIDE SEQUENCE [LARGE SCALE GENOMIC DNA]</scope>
    <source>
        <strain evidence="2">CGMCC 4.7178</strain>
    </source>
</reference>
<proteinExistence type="predicted"/>
<name>A0ABQ2M096_9ACTN</name>
<accession>A0ABQ2M096</accession>
<gene>
    <name evidence="1" type="ORF">GCM10012287_12860</name>
</gene>
<keyword evidence="2" id="KW-1185">Reference proteome</keyword>
<sequence>MRPLCPAHRDPYLRGAPAGCDLPVHRALREARSQGVLAARRLLTVRGALRAEGGP</sequence>
<protein>
    <submittedName>
        <fullName evidence="1">Uncharacterized protein</fullName>
    </submittedName>
</protein>
<comment type="caution">
    <text evidence="1">The sequence shown here is derived from an EMBL/GenBank/DDBJ whole genome shotgun (WGS) entry which is preliminary data.</text>
</comment>
<evidence type="ECO:0000313" key="1">
    <source>
        <dbReference type="EMBL" id="GGO45292.1"/>
    </source>
</evidence>